<keyword evidence="5 8" id="KW-0804">Transcription</keyword>
<dbReference type="AlphaFoldDB" id="A0AAN7LXH4"/>
<keyword evidence="3 8" id="KW-0678">Repressor</keyword>
<evidence type="ECO:0000313" key="12">
    <source>
        <dbReference type="Proteomes" id="UP001346149"/>
    </source>
</evidence>
<dbReference type="PANTHER" id="PTHR31734:SF6">
    <property type="entry name" value="AUXIN-RESPONSIVE PROTEIN IAA11"/>
    <property type="match status" value="1"/>
</dbReference>
<dbReference type="GO" id="GO:0009734">
    <property type="term" value="P:auxin-activated signaling pathway"/>
    <property type="evidence" value="ECO:0007669"/>
    <property type="project" value="UniProtKB-UniRule"/>
</dbReference>
<dbReference type="InterPro" id="IPR033389">
    <property type="entry name" value="AUX/IAA_dom"/>
</dbReference>
<keyword evidence="6 8" id="KW-0539">Nucleus</keyword>
<evidence type="ECO:0000313" key="11">
    <source>
        <dbReference type="EMBL" id="KAK4793109.1"/>
    </source>
</evidence>
<keyword evidence="7 8" id="KW-0927">Auxin signaling pathway</keyword>
<dbReference type="PANTHER" id="PTHR31734">
    <property type="entry name" value="AUXIN-RESPONSIVE PROTEIN IAA17"/>
    <property type="match status" value="1"/>
</dbReference>
<dbReference type="InterPro" id="IPR003311">
    <property type="entry name" value="AUX_IAA"/>
</dbReference>
<dbReference type="PROSITE" id="PS51745">
    <property type="entry name" value="PB1"/>
    <property type="match status" value="1"/>
</dbReference>
<evidence type="ECO:0000256" key="8">
    <source>
        <dbReference type="RuleBase" id="RU004549"/>
    </source>
</evidence>
<sequence>MGPHSCSPASLSHSSSLPSPTNETSGLVTVRPSRLSFPEAEVSSMQSDPVSGSISTLSREDNAAMSSEDSSSTLADCDLGLGLSLAVGDEAACSEVLRPIPKIITAENLPHRFRSSLGTSTLRRVNGIAGIKRTADTVTPNASSQVVGWPPVRAYRMNSLSNLVKSTANKEVTSKSMQNNAMNSARKMDSDCYKGFNHKQGHLLKSSYVKVNMDGVAIGRKVNLTSHDCYQKLACTLEKMFNVPIGSSVITGSSMVEYASLAGETISSKLLDGSTGYILTYEDKDGDWMLVGDVPWRMFLNSVRRLRIMRTC</sequence>
<proteinExistence type="inferred from homology"/>
<gene>
    <name evidence="11" type="ORF">SAY86_023544</name>
</gene>
<accession>A0AAN7LXH4</accession>
<feature type="compositionally biased region" description="Polar residues" evidence="9">
    <location>
        <begin position="64"/>
        <end position="74"/>
    </location>
</feature>
<comment type="similarity">
    <text evidence="2 8">Belongs to the Aux/IAA family.</text>
</comment>
<dbReference type="Pfam" id="PF02309">
    <property type="entry name" value="AUX_IAA"/>
    <property type="match status" value="1"/>
</dbReference>
<evidence type="ECO:0000256" key="7">
    <source>
        <dbReference type="ARBA" id="ARBA00023294"/>
    </source>
</evidence>
<organism evidence="11 12">
    <name type="scientific">Trapa natans</name>
    <name type="common">Water chestnut</name>
    <dbReference type="NCBI Taxonomy" id="22666"/>
    <lineage>
        <taxon>Eukaryota</taxon>
        <taxon>Viridiplantae</taxon>
        <taxon>Streptophyta</taxon>
        <taxon>Embryophyta</taxon>
        <taxon>Tracheophyta</taxon>
        <taxon>Spermatophyta</taxon>
        <taxon>Magnoliopsida</taxon>
        <taxon>eudicotyledons</taxon>
        <taxon>Gunneridae</taxon>
        <taxon>Pentapetalae</taxon>
        <taxon>rosids</taxon>
        <taxon>malvids</taxon>
        <taxon>Myrtales</taxon>
        <taxon>Lythraceae</taxon>
        <taxon>Trapa</taxon>
    </lineage>
</organism>
<evidence type="ECO:0000256" key="9">
    <source>
        <dbReference type="SAM" id="MobiDB-lite"/>
    </source>
</evidence>
<dbReference type="GO" id="GO:0006355">
    <property type="term" value="P:regulation of DNA-templated transcription"/>
    <property type="evidence" value="ECO:0007669"/>
    <property type="project" value="InterPro"/>
</dbReference>
<feature type="compositionally biased region" description="Low complexity" evidence="9">
    <location>
        <begin position="1"/>
        <end position="20"/>
    </location>
</feature>
<dbReference type="InterPro" id="IPR053793">
    <property type="entry name" value="PB1-like"/>
</dbReference>
<evidence type="ECO:0000256" key="4">
    <source>
        <dbReference type="ARBA" id="ARBA00023015"/>
    </source>
</evidence>
<evidence type="ECO:0000256" key="5">
    <source>
        <dbReference type="ARBA" id="ARBA00023163"/>
    </source>
</evidence>
<evidence type="ECO:0000256" key="2">
    <source>
        <dbReference type="ARBA" id="ARBA00006728"/>
    </source>
</evidence>
<evidence type="ECO:0000259" key="10">
    <source>
        <dbReference type="PROSITE" id="PS51745"/>
    </source>
</evidence>
<dbReference type="EMBL" id="JAXQNO010000008">
    <property type="protein sequence ID" value="KAK4793109.1"/>
    <property type="molecule type" value="Genomic_DNA"/>
</dbReference>
<protein>
    <recommendedName>
        <fullName evidence="8">Auxin-responsive protein</fullName>
    </recommendedName>
</protein>
<reference evidence="11 12" key="1">
    <citation type="journal article" date="2023" name="Hortic Res">
        <title>Pangenome of water caltrop reveals structural variations and asymmetric subgenome divergence after allopolyploidization.</title>
        <authorList>
            <person name="Zhang X."/>
            <person name="Chen Y."/>
            <person name="Wang L."/>
            <person name="Yuan Y."/>
            <person name="Fang M."/>
            <person name="Shi L."/>
            <person name="Lu R."/>
            <person name="Comes H.P."/>
            <person name="Ma Y."/>
            <person name="Chen Y."/>
            <person name="Huang G."/>
            <person name="Zhou Y."/>
            <person name="Zheng Z."/>
            <person name="Qiu Y."/>
        </authorList>
    </citation>
    <scope>NUCLEOTIDE SEQUENCE [LARGE SCALE GENOMIC DNA]</scope>
    <source>
        <strain evidence="11">F231</strain>
    </source>
</reference>
<feature type="compositionally biased region" description="Polar residues" evidence="9">
    <location>
        <begin position="43"/>
        <end position="57"/>
    </location>
</feature>
<feature type="region of interest" description="Disordered" evidence="9">
    <location>
        <begin position="1"/>
        <end position="74"/>
    </location>
</feature>
<name>A0AAN7LXH4_TRANT</name>
<dbReference type="Gene3D" id="3.10.20.90">
    <property type="entry name" value="Phosphatidylinositol 3-kinase Catalytic Subunit, Chain A, domain 1"/>
    <property type="match status" value="1"/>
</dbReference>
<evidence type="ECO:0000256" key="3">
    <source>
        <dbReference type="ARBA" id="ARBA00022491"/>
    </source>
</evidence>
<evidence type="ECO:0000256" key="6">
    <source>
        <dbReference type="ARBA" id="ARBA00023242"/>
    </source>
</evidence>
<dbReference type="SUPFAM" id="SSF54277">
    <property type="entry name" value="CAD &amp; PB1 domains"/>
    <property type="match status" value="1"/>
</dbReference>
<keyword evidence="12" id="KW-1185">Reference proteome</keyword>
<comment type="function">
    <text evidence="8">Aux/IAA proteins are short-lived transcriptional factors that function as repressors of early auxin response genes at low auxin concentrations.</text>
</comment>
<dbReference type="Proteomes" id="UP001346149">
    <property type="component" value="Unassembled WGS sequence"/>
</dbReference>
<evidence type="ECO:0000256" key="1">
    <source>
        <dbReference type="ARBA" id="ARBA00004123"/>
    </source>
</evidence>
<dbReference type="GO" id="GO:0005634">
    <property type="term" value="C:nucleus"/>
    <property type="evidence" value="ECO:0007669"/>
    <property type="project" value="UniProtKB-SubCell"/>
</dbReference>
<feature type="domain" description="PB1" evidence="10">
    <location>
        <begin position="206"/>
        <end position="311"/>
    </location>
</feature>
<comment type="subunit">
    <text evidence="8">Homodimers and heterodimers.</text>
</comment>
<comment type="subcellular location">
    <subcellularLocation>
        <location evidence="1 8">Nucleus</location>
    </subcellularLocation>
</comment>
<keyword evidence="4 8" id="KW-0805">Transcription regulation</keyword>
<comment type="caution">
    <text evidence="11">The sequence shown here is derived from an EMBL/GenBank/DDBJ whole genome shotgun (WGS) entry which is preliminary data.</text>
</comment>